<evidence type="ECO:0000256" key="10">
    <source>
        <dbReference type="ARBA" id="ARBA00022840"/>
    </source>
</evidence>
<dbReference type="KEGG" id="snep:Enr13x_15590"/>
<dbReference type="HAMAP" id="MF_00328">
    <property type="entry name" value="Guanylate_kinase"/>
    <property type="match status" value="1"/>
</dbReference>
<keyword evidence="8 13" id="KW-0547">Nucleotide-binding</keyword>
<dbReference type="Pfam" id="PF00625">
    <property type="entry name" value="Guanylate_kin"/>
    <property type="match status" value="1"/>
</dbReference>
<name>A0A518HLI9_9BACT</name>
<accession>A0A518HLI9</accession>
<evidence type="ECO:0000256" key="6">
    <source>
        <dbReference type="ARBA" id="ARBA00022490"/>
    </source>
</evidence>
<evidence type="ECO:0000256" key="13">
    <source>
        <dbReference type="HAMAP-Rule" id="MF_00328"/>
    </source>
</evidence>
<evidence type="ECO:0000256" key="2">
    <source>
        <dbReference type="ARBA" id="ARBA00004496"/>
    </source>
</evidence>
<dbReference type="EMBL" id="CP037423">
    <property type="protein sequence ID" value="QDV41716.1"/>
    <property type="molecule type" value="Genomic_DNA"/>
</dbReference>
<comment type="function">
    <text evidence="1 13">Essential for recycling GMP and indirectly, cGMP.</text>
</comment>
<keyword evidence="6 13" id="KW-0963">Cytoplasm</keyword>
<evidence type="ECO:0000256" key="4">
    <source>
        <dbReference type="ARBA" id="ARBA00012961"/>
    </source>
</evidence>
<dbReference type="NCBIfam" id="TIGR03263">
    <property type="entry name" value="guanyl_kin"/>
    <property type="match status" value="1"/>
</dbReference>
<dbReference type="PROSITE" id="PS50052">
    <property type="entry name" value="GUANYLATE_KINASE_2"/>
    <property type="match status" value="1"/>
</dbReference>
<evidence type="ECO:0000256" key="5">
    <source>
        <dbReference type="ARBA" id="ARBA00016296"/>
    </source>
</evidence>
<dbReference type="InterPro" id="IPR027417">
    <property type="entry name" value="P-loop_NTPase"/>
</dbReference>
<keyword evidence="16" id="KW-1185">Reference proteome</keyword>
<reference evidence="15 16" key="1">
    <citation type="submission" date="2019-03" db="EMBL/GenBank/DDBJ databases">
        <title>Deep-cultivation of Planctomycetes and their phenomic and genomic characterization uncovers novel biology.</title>
        <authorList>
            <person name="Wiegand S."/>
            <person name="Jogler M."/>
            <person name="Boedeker C."/>
            <person name="Pinto D."/>
            <person name="Vollmers J."/>
            <person name="Rivas-Marin E."/>
            <person name="Kohn T."/>
            <person name="Peeters S.H."/>
            <person name="Heuer A."/>
            <person name="Rast P."/>
            <person name="Oberbeckmann S."/>
            <person name="Bunk B."/>
            <person name="Jeske O."/>
            <person name="Meyerdierks A."/>
            <person name="Storesund J.E."/>
            <person name="Kallscheuer N."/>
            <person name="Luecker S."/>
            <person name="Lage O.M."/>
            <person name="Pohl T."/>
            <person name="Merkel B.J."/>
            <person name="Hornburger P."/>
            <person name="Mueller R.-W."/>
            <person name="Bruemmer F."/>
            <person name="Labrenz M."/>
            <person name="Spormann A.M."/>
            <person name="Op den Camp H."/>
            <person name="Overmann J."/>
            <person name="Amann R."/>
            <person name="Jetten M.S.M."/>
            <person name="Mascher T."/>
            <person name="Medema M.H."/>
            <person name="Devos D.P."/>
            <person name="Kaster A.-K."/>
            <person name="Ovreas L."/>
            <person name="Rohde M."/>
            <person name="Galperin M.Y."/>
            <person name="Jogler C."/>
        </authorList>
    </citation>
    <scope>NUCLEOTIDE SEQUENCE [LARGE SCALE GENOMIC DNA]</scope>
    <source>
        <strain evidence="15 16">Enr13</strain>
    </source>
</reference>
<evidence type="ECO:0000256" key="11">
    <source>
        <dbReference type="ARBA" id="ARBA00030128"/>
    </source>
</evidence>
<comment type="similarity">
    <text evidence="3 13">Belongs to the guanylate kinase family.</text>
</comment>
<dbReference type="InterPro" id="IPR020590">
    <property type="entry name" value="Guanylate_kinase_CS"/>
</dbReference>
<dbReference type="SUPFAM" id="SSF52540">
    <property type="entry name" value="P-loop containing nucleoside triphosphate hydrolases"/>
    <property type="match status" value="1"/>
</dbReference>
<evidence type="ECO:0000256" key="8">
    <source>
        <dbReference type="ARBA" id="ARBA00022741"/>
    </source>
</evidence>
<gene>
    <name evidence="13 15" type="primary">gmk</name>
    <name evidence="15" type="ORF">Enr13x_15590</name>
</gene>
<dbReference type="InterPro" id="IPR008145">
    <property type="entry name" value="GK/Ca_channel_bsu"/>
</dbReference>
<dbReference type="GO" id="GO:0005524">
    <property type="term" value="F:ATP binding"/>
    <property type="evidence" value="ECO:0007669"/>
    <property type="project" value="UniProtKB-UniRule"/>
</dbReference>
<dbReference type="AlphaFoldDB" id="A0A518HLI9"/>
<dbReference type="FunFam" id="3.30.63.10:FF:000005">
    <property type="entry name" value="Guanylate kinase"/>
    <property type="match status" value="1"/>
</dbReference>
<dbReference type="PROSITE" id="PS00856">
    <property type="entry name" value="GUANYLATE_KINASE_1"/>
    <property type="match status" value="1"/>
</dbReference>
<feature type="binding site" evidence="13">
    <location>
        <begin position="14"/>
        <end position="21"/>
    </location>
    <ligand>
        <name>ATP</name>
        <dbReference type="ChEBI" id="CHEBI:30616"/>
    </ligand>
</feature>
<dbReference type="PANTHER" id="PTHR23117:SF13">
    <property type="entry name" value="GUANYLATE KINASE"/>
    <property type="match status" value="1"/>
</dbReference>
<evidence type="ECO:0000256" key="7">
    <source>
        <dbReference type="ARBA" id="ARBA00022679"/>
    </source>
</evidence>
<evidence type="ECO:0000256" key="3">
    <source>
        <dbReference type="ARBA" id="ARBA00005790"/>
    </source>
</evidence>
<dbReference type="InterPro" id="IPR008144">
    <property type="entry name" value="Guanylate_kin-like_dom"/>
</dbReference>
<dbReference type="RefSeq" id="WP_145385396.1">
    <property type="nucleotide sequence ID" value="NZ_CP037423.1"/>
</dbReference>
<dbReference type="Proteomes" id="UP000319004">
    <property type="component" value="Chromosome"/>
</dbReference>
<evidence type="ECO:0000256" key="12">
    <source>
        <dbReference type="ARBA" id="ARBA00048594"/>
    </source>
</evidence>
<evidence type="ECO:0000259" key="14">
    <source>
        <dbReference type="PROSITE" id="PS50052"/>
    </source>
</evidence>
<comment type="catalytic activity">
    <reaction evidence="12 13">
        <text>GMP + ATP = GDP + ADP</text>
        <dbReference type="Rhea" id="RHEA:20780"/>
        <dbReference type="ChEBI" id="CHEBI:30616"/>
        <dbReference type="ChEBI" id="CHEBI:58115"/>
        <dbReference type="ChEBI" id="CHEBI:58189"/>
        <dbReference type="ChEBI" id="CHEBI:456216"/>
        <dbReference type="EC" id="2.7.4.8"/>
    </reaction>
</comment>
<dbReference type="InterPro" id="IPR017665">
    <property type="entry name" value="Guanylate_kinase"/>
</dbReference>
<comment type="subcellular location">
    <subcellularLocation>
        <location evidence="2 13">Cytoplasm</location>
    </subcellularLocation>
</comment>
<dbReference type="Gene3D" id="3.30.63.10">
    <property type="entry name" value="Guanylate Kinase phosphate binding domain"/>
    <property type="match status" value="1"/>
</dbReference>
<feature type="domain" description="Guanylate kinase-like" evidence="14">
    <location>
        <begin position="7"/>
        <end position="189"/>
    </location>
</feature>
<dbReference type="GO" id="GO:0005829">
    <property type="term" value="C:cytosol"/>
    <property type="evidence" value="ECO:0007669"/>
    <property type="project" value="TreeGrafter"/>
</dbReference>
<dbReference type="SMART" id="SM00072">
    <property type="entry name" value="GuKc"/>
    <property type="match status" value="1"/>
</dbReference>
<keyword evidence="10 13" id="KW-0067">ATP-binding</keyword>
<dbReference type="OrthoDB" id="9808150at2"/>
<keyword evidence="7 13" id="KW-0808">Transferase</keyword>
<organism evidence="15 16">
    <name type="scientific">Stieleria neptunia</name>
    <dbReference type="NCBI Taxonomy" id="2527979"/>
    <lineage>
        <taxon>Bacteria</taxon>
        <taxon>Pseudomonadati</taxon>
        <taxon>Planctomycetota</taxon>
        <taxon>Planctomycetia</taxon>
        <taxon>Pirellulales</taxon>
        <taxon>Pirellulaceae</taxon>
        <taxon>Stieleria</taxon>
    </lineage>
</organism>
<dbReference type="PANTHER" id="PTHR23117">
    <property type="entry name" value="GUANYLATE KINASE-RELATED"/>
    <property type="match status" value="1"/>
</dbReference>
<keyword evidence="9 13" id="KW-0418">Kinase</keyword>
<dbReference type="Gene3D" id="3.40.50.300">
    <property type="entry name" value="P-loop containing nucleotide triphosphate hydrolases"/>
    <property type="match status" value="1"/>
</dbReference>
<dbReference type="EC" id="2.7.4.8" evidence="4 13"/>
<evidence type="ECO:0000256" key="1">
    <source>
        <dbReference type="ARBA" id="ARBA00003531"/>
    </source>
</evidence>
<proteinExistence type="inferred from homology"/>
<sequence length="200" mass="22433">MAEPTSPRLIIISGPSGAGKSTVTRRLLSDCDLPLRLSVSATTRAPRPGERDGTEYHFLSQQRFRELRDQDAFLECKEVFGKGHWYGTLRSEVADGLAAGNWIILEIDVQGAIEVMEHLETDPISLFIHPGGMDELERRLRDRGTETEAAIQSRLETAAGEMRFVHRYQYEIINGSVDAAVAQVCQILRDHQEKHTCSKN</sequence>
<dbReference type="CDD" id="cd00071">
    <property type="entry name" value="GMPK"/>
    <property type="match status" value="1"/>
</dbReference>
<evidence type="ECO:0000256" key="9">
    <source>
        <dbReference type="ARBA" id="ARBA00022777"/>
    </source>
</evidence>
<protein>
    <recommendedName>
        <fullName evidence="5 13">Guanylate kinase</fullName>
        <ecNumber evidence="4 13">2.7.4.8</ecNumber>
    </recommendedName>
    <alternativeName>
        <fullName evidence="11 13">GMP kinase</fullName>
    </alternativeName>
</protein>
<evidence type="ECO:0000313" key="16">
    <source>
        <dbReference type="Proteomes" id="UP000319004"/>
    </source>
</evidence>
<dbReference type="GO" id="GO:0004385">
    <property type="term" value="F:GMP kinase activity"/>
    <property type="evidence" value="ECO:0007669"/>
    <property type="project" value="UniProtKB-UniRule"/>
</dbReference>
<evidence type="ECO:0000313" key="15">
    <source>
        <dbReference type="EMBL" id="QDV41716.1"/>
    </source>
</evidence>